<evidence type="ECO:0000256" key="1">
    <source>
        <dbReference type="ARBA" id="ARBA00006914"/>
    </source>
</evidence>
<dbReference type="InterPro" id="IPR003593">
    <property type="entry name" value="AAA+_ATPase"/>
</dbReference>
<keyword evidence="2" id="KW-0547">Nucleotide-binding</keyword>
<dbReference type="Proteomes" id="UP000579605">
    <property type="component" value="Unassembled WGS sequence"/>
</dbReference>
<evidence type="ECO:0000313" key="5">
    <source>
        <dbReference type="EMBL" id="NYH92463.1"/>
    </source>
</evidence>
<protein>
    <submittedName>
        <fullName evidence="5">AAA+ superfamily predicted ATPase</fullName>
    </submittedName>
</protein>
<dbReference type="CDD" id="cd19481">
    <property type="entry name" value="RecA-like_protease"/>
    <property type="match status" value="1"/>
</dbReference>
<name>A0A852ZJP3_9ACTN</name>
<dbReference type="Pfam" id="PF00004">
    <property type="entry name" value="AAA"/>
    <property type="match status" value="1"/>
</dbReference>
<gene>
    <name evidence="5" type="ORF">F4554_005101</name>
</gene>
<dbReference type="GO" id="GO:0016887">
    <property type="term" value="F:ATP hydrolysis activity"/>
    <property type="evidence" value="ECO:0007669"/>
    <property type="project" value="InterPro"/>
</dbReference>
<organism evidence="5 6">
    <name type="scientific">Actinopolymorpha rutila</name>
    <dbReference type="NCBI Taxonomy" id="446787"/>
    <lineage>
        <taxon>Bacteria</taxon>
        <taxon>Bacillati</taxon>
        <taxon>Actinomycetota</taxon>
        <taxon>Actinomycetes</taxon>
        <taxon>Propionibacteriales</taxon>
        <taxon>Actinopolymorphaceae</taxon>
        <taxon>Actinopolymorpha</taxon>
    </lineage>
</organism>
<comment type="similarity">
    <text evidence="1">Belongs to the AAA ATPase family.</text>
</comment>
<keyword evidence="3" id="KW-0067">ATP-binding</keyword>
<dbReference type="InterPro" id="IPR054472">
    <property type="entry name" value="WHD"/>
</dbReference>
<evidence type="ECO:0000256" key="2">
    <source>
        <dbReference type="ARBA" id="ARBA00022741"/>
    </source>
</evidence>
<accession>A0A852ZJP3</accession>
<dbReference type="EMBL" id="JACBZH010000001">
    <property type="protein sequence ID" value="NYH92463.1"/>
    <property type="molecule type" value="Genomic_DNA"/>
</dbReference>
<keyword evidence="6" id="KW-1185">Reference proteome</keyword>
<dbReference type="InterPro" id="IPR027417">
    <property type="entry name" value="P-loop_NTPase"/>
</dbReference>
<dbReference type="SMART" id="SM00382">
    <property type="entry name" value="AAA"/>
    <property type="match status" value="1"/>
</dbReference>
<dbReference type="PANTHER" id="PTHR23073">
    <property type="entry name" value="26S PROTEASOME REGULATORY SUBUNIT"/>
    <property type="match status" value="1"/>
</dbReference>
<evidence type="ECO:0000256" key="3">
    <source>
        <dbReference type="ARBA" id="ARBA00022840"/>
    </source>
</evidence>
<dbReference type="InterPro" id="IPR050221">
    <property type="entry name" value="26S_Proteasome_ATPase"/>
</dbReference>
<evidence type="ECO:0000259" key="4">
    <source>
        <dbReference type="SMART" id="SM00382"/>
    </source>
</evidence>
<dbReference type="SUPFAM" id="SSF52540">
    <property type="entry name" value="P-loop containing nucleoside triphosphate hydrolases"/>
    <property type="match status" value="1"/>
</dbReference>
<dbReference type="AlphaFoldDB" id="A0A852ZJP3"/>
<evidence type="ECO:0000313" key="6">
    <source>
        <dbReference type="Proteomes" id="UP000579605"/>
    </source>
</evidence>
<feature type="domain" description="AAA+ ATPase" evidence="4">
    <location>
        <begin position="602"/>
        <end position="734"/>
    </location>
</feature>
<reference evidence="5 6" key="1">
    <citation type="submission" date="2020-07" db="EMBL/GenBank/DDBJ databases">
        <title>Sequencing the genomes of 1000 actinobacteria strains.</title>
        <authorList>
            <person name="Klenk H.-P."/>
        </authorList>
    </citation>
    <scope>NUCLEOTIDE SEQUENCE [LARGE SCALE GENOMIC DNA]</scope>
    <source>
        <strain evidence="5 6">DSM 18448</strain>
    </source>
</reference>
<dbReference type="RefSeq" id="WP_179789890.1">
    <property type="nucleotide sequence ID" value="NZ_BAAARR010000005.1"/>
</dbReference>
<comment type="caution">
    <text evidence="5">The sequence shown here is derived from an EMBL/GenBank/DDBJ whole genome shotgun (WGS) entry which is preliminary data.</text>
</comment>
<proteinExistence type="inferred from homology"/>
<dbReference type="Gene3D" id="3.40.50.300">
    <property type="entry name" value="P-loop containing nucleotide triphosphate hydrolases"/>
    <property type="match status" value="1"/>
</dbReference>
<dbReference type="Pfam" id="PF22977">
    <property type="entry name" value="WHD"/>
    <property type="match status" value="1"/>
</dbReference>
<sequence length="822" mass="87830">MDDRGGERGRPRVSAIMGPFSSEPFALGLKAFLLGSGEFDVVSVDDPAVLDRHVVGGGAAILIIEGADPAACQDYLDEQHIRSVVLFDPVGARAFIGLENPDWRKLVEVLQAAAHDVTAERVHVVDPWTLRPARSQDADAATLAPLTEWLELSLARALVRRTGHDAPGVPGWSVAPAEALESLALDPLLSTEAELAARLAAADAALVVTRTSLPAPVARVAEAFALSALELRLLCLVLAPELDGRYATAIGVLQDDLTRRRPGLTLLAELMVSTDVGTWNLRRTINASNSVMKQGLVRPAGSDALPVDVGLAPSRALVAYLLAPSLDDAVRAVDATLCEASSETTEPLSVEEAELARRLDRLVADQTTLVHLVGSGTAKGWFIRLAAAIGLPLLVGDLRRVERGVDVVGDWAVLARLDGSGLMVLGIDALEPLDRSRVRGQLVEIARSLRLVALDGEPTPDGTWWESATQLRAPAISTAQRAAWWRRAATEAGLALGADDIQRLAATAPIDPERIRRSVVAAARLGLPAGDAAVAEMQRTARELSPTPLPEGVRQIVPTYTWDDIVLPEARKEQLQTIPVHVLQAGRVLEEWGFASRVPYGQGVAALFCGPSGTGKTMAARIVAGALGVDLLQVDLSKTISKYIGETEKNLDRIFDAAEGAGSVLLFDEADAIFGKRTEIKDAHDRHANVEVAYLLQRIEAFRGLAVLTTNFKQNIDDAFVRRLRFVVEFALPTAAERERIWRKAFPAHAPLARDVDVALLASRLQIPGGSIQNIALHAAFIAAAAGGPISAAHVLAATRRELVKIGMLTAERSLDELAVPS</sequence>
<dbReference type="InterPro" id="IPR003959">
    <property type="entry name" value="ATPase_AAA_core"/>
</dbReference>
<dbReference type="GO" id="GO:0005524">
    <property type="term" value="F:ATP binding"/>
    <property type="evidence" value="ECO:0007669"/>
    <property type="project" value="UniProtKB-KW"/>
</dbReference>